<organism evidence="4 5">
    <name type="scientific">Pseudomonas lactis</name>
    <dbReference type="NCBI Taxonomy" id="1615674"/>
    <lineage>
        <taxon>Bacteria</taxon>
        <taxon>Pseudomonadati</taxon>
        <taxon>Pseudomonadota</taxon>
        <taxon>Gammaproteobacteria</taxon>
        <taxon>Pseudomonadales</taxon>
        <taxon>Pseudomonadaceae</taxon>
        <taxon>Pseudomonas</taxon>
    </lineage>
</organism>
<dbReference type="PANTHER" id="PTHR33121:SF70">
    <property type="entry name" value="SIGNALING PROTEIN YKOW"/>
    <property type="match status" value="1"/>
</dbReference>
<name>A0ABS9FVP7_9PSED</name>
<dbReference type="PROSITE" id="PS50110">
    <property type="entry name" value="RESPONSE_REGULATORY"/>
    <property type="match status" value="1"/>
</dbReference>
<sequence>MQPRSVLVIESHAFQRAVLVKALMSLQIETVIAVENAALATEWIRRAEFIDIIFFDVTDGLINNHEFLQVASELNNVRSLVVCSDLQSDLYRSVIQMKSFSGVPLLGVLEKPLQMERVSQVLSHFVELRHDLTQQVLAEPDLIPEDEVRHGLATGAFRAWFQPKFNLHNGQLVGAEVLVRWQHPTRGMLLPRHLLAAMLVYDLIDDMFKQLLDQGLRLLDGLREKGVALSLSFNLAPSQLIRNDLVEHIVECLGQYGFAGSVLMFEVTENSLLDLPGSARENLFRLHENGCGLSIDDFGAGLSSFKALAELPFDQLKLDGTFVQEMPASVSQVIVTSSLALAKMFGMQLIVEGISDQRILDSVVSLGCSFGQGFHLARPANGWDFASWVEQHFSTDIDR</sequence>
<dbReference type="PANTHER" id="PTHR33121">
    <property type="entry name" value="CYCLIC DI-GMP PHOSPHODIESTERASE PDEF"/>
    <property type="match status" value="1"/>
</dbReference>
<evidence type="ECO:0000259" key="3">
    <source>
        <dbReference type="PROSITE" id="PS50883"/>
    </source>
</evidence>
<evidence type="ECO:0000256" key="1">
    <source>
        <dbReference type="PROSITE-ProRule" id="PRU00169"/>
    </source>
</evidence>
<comment type="caution">
    <text evidence="4">The sequence shown here is derived from an EMBL/GenBank/DDBJ whole genome shotgun (WGS) entry which is preliminary data.</text>
</comment>
<keyword evidence="1" id="KW-0597">Phosphoprotein</keyword>
<gene>
    <name evidence="4" type="ORF">GIW47_22845</name>
</gene>
<evidence type="ECO:0000313" key="4">
    <source>
        <dbReference type="EMBL" id="MCF5155442.1"/>
    </source>
</evidence>
<dbReference type="CDD" id="cd01948">
    <property type="entry name" value="EAL"/>
    <property type="match status" value="1"/>
</dbReference>
<dbReference type="RefSeq" id="WP_120248365.1">
    <property type="nucleotide sequence ID" value="NZ_JAEHTJ010000049.1"/>
</dbReference>
<dbReference type="InterPro" id="IPR001789">
    <property type="entry name" value="Sig_transdc_resp-reg_receiver"/>
</dbReference>
<feature type="modified residue" description="4-aspartylphosphate" evidence="1">
    <location>
        <position position="56"/>
    </location>
</feature>
<dbReference type="Pfam" id="PF00563">
    <property type="entry name" value="EAL"/>
    <property type="match status" value="1"/>
</dbReference>
<protein>
    <submittedName>
        <fullName evidence="4">EAL domain-containing protein</fullName>
    </submittedName>
</protein>
<evidence type="ECO:0000259" key="2">
    <source>
        <dbReference type="PROSITE" id="PS50110"/>
    </source>
</evidence>
<feature type="domain" description="Response regulatory" evidence="2">
    <location>
        <begin position="5"/>
        <end position="126"/>
    </location>
</feature>
<feature type="domain" description="EAL" evidence="3">
    <location>
        <begin position="141"/>
        <end position="393"/>
    </location>
</feature>
<dbReference type="Proteomes" id="UP000814074">
    <property type="component" value="Unassembled WGS sequence"/>
</dbReference>
<dbReference type="Gene3D" id="3.20.20.450">
    <property type="entry name" value="EAL domain"/>
    <property type="match status" value="1"/>
</dbReference>
<dbReference type="PROSITE" id="PS50883">
    <property type="entry name" value="EAL"/>
    <property type="match status" value="1"/>
</dbReference>
<dbReference type="InterPro" id="IPR050706">
    <property type="entry name" value="Cyclic-di-GMP_PDE-like"/>
</dbReference>
<evidence type="ECO:0000313" key="5">
    <source>
        <dbReference type="Proteomes" id="UP000814074"/>
    </source>
</evidence>
<dbReference type="Gene3D" id="3.40.50.2300">
    <property type="match status" value="1"/>
</dbReference>
<keyword evidence="5" id="KW-1185">Reference proteome</keyword>
<reference evidence="4 5" key="1">
    <citation type="submission" date="2019-11" db="EMBL/GenBank/DDBJ databases">
        <title>Epiphytic Pseudomonas syringae from cherry orchards.</title>
        <authorList>
            <person name="Hulin M.T."/>
        </authorList>
    </citation>
    <scope>NUCLEOTIDE SEQUENCE [LARGE SCALE GENOMIC DNA]</scope>
    <source>
        <strain evidence="4 5">PA-6-3B</strain>
    </source>
</reference>
<dbReference type="EMBL" id="WKDU01000033">
    <property type="protein sequence ID" value="MCF5155442.1"/>
    <property type="molecule type" value="Genomic_DNA"/>
</dbReference>
<proteinExistence type="predicted"/>
<dbReference type="SUPFAM" id="SSF141868">
    <property type="entry name" value="EAL domain-like"/>
    <property type="match status" value="1"/>
</dbReference>
<dbReference type="SMART" id="SM00052">
    <property type="entry name" value="EAL"/>
    <property type="match status" value="1"/>
</dbReference>
<accession>A0ABS9FVP7</accession>
<dbReference type="InterPro" id="IPR001633">
    <property type="entry name" value="EAL_dom"/>
</dbReference>
<dbReference type="SUPFAM" id="SSF52172">
    <property type="entry name" value="CheY-like"/>
    <property type="match status" value="1"/>
</dbReference>
<dbReference type="InterPro" id="IPR011006">
    <property type="entry name" value="CheY-like_superfamily"/>
</dbReference>
<dbReference type="InterPro" id="IPR035919">
    <property type="entry name" value="EAL_sf"/>
</dbReference>